<dbReference type="Pfam" id="PF00566">
    <property type="entry name" value="RabGAP-TBC"/>
    <property type="match status" value="1"/>
</dbReference>
<dbReference type="Proteomes" id="UP000002173">
    <property type="component" value="Unassembled WGS sequence"/>
</dbReference>
<name>A7ARE0_BABBO</name>
<feature type="region of interest" description="Disordered" evidence="1">
    <location>
        <begin position="329"/>
        <end position="353"/>
    </location>
</feature>
<evidence type="ECO:0000256" key="1">
    <source>
        <dbReference type="SAM" id="MobiDB-lite"/>
    </source>
</evidence>
<feature type="transmembrane region" description="Helical" evidence="2">
    <location>
        <begin position="242"/>
        <end position="265"/>
    </location>
</feature>
<dbReference type="SUPFAM" id="SSF47923">
    <property type="entry name" value="Ypt/Rab-GAP domain of gyp1p"/>
    <property type="match status" value="2"/>
</dbReference>
<comment type="caution">
    <text evidence="4">The sequence shown here is derived from an EMBL/GenBank/DDBJ whole genome shotgun (WGS) entry which is preliminary data.</text>
</comment>
<dbReference type="InterPro" id="IPR000195">
    <property type="entry name" value="Rab-GAP-TBC_dom"/>
</dbReference>
<dbReference type="InterPro" id="IPR035969">
    <property type="entry name" value="Rab-GAP_TBC_sf"/>
</dbReference>
<dbReference type="STRING" id="5865.A7ARE0"/>
<gene>
    <name evidence="4" type="ORF">BBOV_IV007530</name>
</gene>
<feature type="transmembrane region" description="Helical" evidence="2">
    <location>
        <begin position="216"/>
        <end position="236"/>
    </location>
</feature>
<dbReference type="VEuPathDB" id="PiroplasmaDB:BBOV_IV007530"/>
<dbReference type="InterPro" id="IPR050302">
    <property type="entry name" value="Rab_GAP_TBC_domain"/>
</dbReference>
<evidence type="ECO:0000256" key="2">
    <source>
        <dbReference type="SAM" id="Phobius"/>
    </source>
</evidence>
<sequence>MTSNVQQGSPITPSAKSDFINELLSIGEVYSPLREEKWVSMMKRGLSSFAKAHWNTFVRRTNRGIPQKFRWESWKVAMKFDENVATASPDYHTFASQPNEYMSIIQIDVPRTFPELQVFDTEAQQQLSRILLAYSNYHPEVGYCQGMNFIAGMILLVSGFNEMESYVGFVGLMKELGLAEFYKPSFPLIQKYIRAFDALTAEMWPDLHRHFEREEISVAVFLNQWFLTMFVIILPLRTVIALWDYILFNGLSSILSVALGLQYLLAPQMKQLKFEAIMTFSKHIKEADSKDDIRVGRIIVNQAYRITQSHGNIDEFIQQQDASFASDLEPSTQFVPPDDSNSSRSSSSRRGKSNTLMSLVSQLGIVQSPNDDVGLL</sequence>
<keyword evidence="2" id="KW-0472">Membrane</keyword>
<dbReference type="KEGG" id="bbo:BBOV_IV007530"/>
<dbReference type="SMART" id="SM00164">
    <property type="entry name" value="TBC"/>
    <property type="match status" value="1"/>
</dbReference>
<dbReference type="GeneID" id="5478911"/>
<keyword evidence="5" id="KW-1185">Reference proteome</keyword>
<dbReference type="PANTHER" id="PTHR47219">
    <property type="entry name" value="RAB GTPASE-ACTIVATING PROTEIN 1-LIKE"/>
    <property type="match status" value="1"/>
</dbReference>
<dbReference type="InParanoid" id="A7ARE0"/>
<dbReference type="GO" id="GO:0005096">
    <property type="term" value="F:GTPase activator activity"/>
    <property type="evidence" value="ECO:0007669"/>
    <property type="project" value="TreeGrafter"/>
</dbReference>
<dbReference type="Gene3D" id="1.10.8.270">
    <property type="entry name" value="putative rabgap domain of human tbc1 domain family member 14 like domains"/>
    <property type="match status" value="1"/>
</dbReference>
<dbReference type="PANTHER" id="PTHR47219:SF9">
    <property type="entry name" value="GTPASE ACTIVATING PROTEIN AND CENTROSOME-ASSOCIATED, ISOFORM B"/>
    <property type="match status" value="1"/>
</dbReference>
<evidence type="ECO:0000313" key="4">
    <source>
        <dbReference type="EMBL" id="EDO07109.1"/>
    </source>
</evidence>
<dbReference type="OMA" id="WESWKVA"/>
<keyword evidence="2" id="KW-1133">Transmembrane helix</keyword>
<reference evidence="4 5" key="1">
    <citation type="journal article" date="2007" name="PLoS Pathog.">
        <title>Genome sequence of Babesia bovis and comparative analysis of apicomplexan hemoprotozoa.</title>
        <authorList>
            <person name="Brayton K.A."/>
            <person name="Lau A.O.T."/>
            <person name="Herndon D.R."/>
            <person name="Hannick L."/>
            <person name="Kappmeyer L.S."/>
            <person name="Berens S.J."/>
            <person name="Bidwell S.L."/>
            <person name="Brown W.C."/>
            <person name="Crabtree J."/>
            <person name="Fadrosh D."/>
            <person name="Feldblum T."/>
            <person name="Forberger H.A."/>
            <person name="Haas B.J."/>
            <person name="Howell J.M."/>
            <person name="Khouri H."/>
            <person name="Koo H."/>
            <person name="Mann D.J."/>
            <person name="Norimine J."/>
            <person name="Paulsen I.T."/>
            <person name="Radune D."/>
            <person name="Ren Q."/>
            <person name="Smith R.K. Jr."/>
            <person name="Suarez C.E."/>
            <person name="White O."/>
            <person name="Wortman J.R."/>
            <person name="Knowles D.P. Jr."/>
            <person name="McElwain T.F."/>
            <person name="Nene V.M."/>
        </authorList>
    </citation>
    <scope>NUCLEOTIDE SEQUENCE [LARGE SCALE GENOMIC DNA]</scope>
    <source>
        <strain evidence="4">T2Bo</strain>
    </source>
</reference>
<keyword evidence="2" id="KW-0812">Transmembrane</keyword>
<protein>
    <submittedName>
        <fullName evidence="4">GTPase activator protein, putative</fullName>
    </submittedName>
</protein>
<reference evidence="5" key="2">
    <citation type="journal article" date="2020" name="Data Brief">
        <title>Transcriptome dataset of Babesia bovis life stages within vertebrate and invertebrate hosts.</title>
        <authorList>
            <person name="Ueti M.W."/>
            <person name="Johnson W.C."/>
            <person name="Kappmeyer L.S."/>
            <person name="Herndon D.R."/>
            <person name="Mousel M.R."/>
            <person name="Reif K.E."/>
            <person name="Taus N.S."/>
            <person name="Ifeonu O.O."/>
            <person name="Silva J.C."/>
            <person name="Suarez C.E."/>
            <person name="Brayton K.A."/>
        </authorList>
    </citation>
    <scope>NUCLEOTIDE SEQUENCE [LARGE SCALE GENOMIC DNA]</scope>
</reference>
<evidence type="ECO:0000313" key="5">
    <source>
        <dbReference type="Proteomes" id="UP000002173"/>
    </source>
</evidence>
<feature type="domain" description="Rab-GAP TBC" evidence="3">
    <location>
        <begin position="64"/>
        <end position="250"/>
    </location>
</feature>
<dbReference type="eggNOG" id="KOG1102">
    <property type="taxonomic scope" value="Eukaryota"/>
</dbReference>
<evidence type="ECO:0000259" key="3">
    <source>
        <dbReference type="PROSITE" id="PS50086"/>
    </source>
</evidence>
<accession>A7ARE0</accession>
<dbReference type="Gene3D" id="1.10.472.80">
    <property type="entry name" value="Ypt/Rab-GAP domain of gyp1p, domain 3"/>
    <property type="match status" value="1"/>
</dbReference>
<dbReference type="RefSeq" id="XP_001610677.1">
    <property type="nucleotide sequence ID" value="XM_001610627.1"/>
</dbReference>
<dbReference type="GO" id="GO:0031267">
    <property type="term" value="F:small GTPase binding"/>
    <property type="evidence" value="ECO:0007669"/>
    <property type="project" value="TreeGrafter"/>
</dbReference>
<dbReference type="EMBL" id="AAXT01000002">
    <property type="protein sequence ID" value="EDO07109.1"/>
    <property type="molecule type" value="Genomic_DNA"/>
</dbReference>
<dbReference type="PROSITE" id="PS50086">
    <property type="entry name" value="TBC_RABGAP"/>
    <property type="match status" value="1"/>
</dbReference>
<organism evidence="4 5">
    <name type="scientific">Babesia bovis</name>
    <dbReference type="NCBI Taxonomy" id="5865"/>
    <lineage>
        <taxon>Eukaryota</taxon>
        <taxon>Sar</taxon>
        <taxon>Alveolata</taxon>
        <taxon>Apicomplexa</taxon>
        <taxon>Aconoidasida</taxon>
        <taxon>Piroplasmida</taxon>
        <taxon>Babesiidae</taxon>
        <taxon>Babesia</taxon>
    </lineage>
</organism>
<dbReference type="AlphaFoldDB" id="A7ARE0"/>
<reference evidence="5" key="3">
    <citation type="journal article" date="2021" name="Int. J. Parasitol.">
        <title>Comparative analysis of gene expression between Babesia bovis blood stages and kinetes allowed by improved genome annotation.</title>
        <authorList>
            <person name="Ueti M.W."/>
            <person name="Johnson W.C."/>
            <person name="Kappmeyer L.S."/>
            <person name="Herndon D.R."/>
            <person name="Mousel M.R."/>
            <person name="Reif K.E."/>
            <person name="Taus N.S."/>
            <person name="Ifeonu O.O."/>
            <person name="Silva J.C."/>
            <person name="Suarez C.E."/>
            <person name="Brayton K.A."/>
        </authorList>
    </citation>
    <scope>NUCLEOTIDE SEQUENCE [LARGE SCALE GENOMIC DNA]</scope>
</reference>
<proteinExistence type="predicted"/>